<feature type="coiled-coil region" evidence="1">
    <location>
        <begin position="111"/>
        <end position="138"/>
    </location>
</feature>
<evidence type="ECO:0000256" key="1">
    <source>
        <dbReference type="SAM" id="Coils"/>
    </source>
</evidence>
<protein>
    <submittedName>
        <fullName evidence="3">Uncharacterized protein</fullName>
    </submittedName>
</protein>
<dbReference type="Proteomes" id="UP000553632">
    <property type="component" value="Unassembled WGS sequence"/>
</dbReference>
<evidence type="ECO:0000313" key="4">
    <source>
        <dbReference type="Proteomes" id="UP000553632"/>
    </source>
</evidence>
<feature type="non-terminal residue" evidence="3">
    <location>
        <position position="203"/>
    </location>
</feature>
<name>A0A7J6SFC5_PEROL</name>
<dbReference type="AlphaFoldDB" id="A0A7J6SFC5"/>
<organism evidence="3 4">
    <name type="scientific">Perkinsus olseni</name>
    <name type="common">Perkinsus atlanticus</name>
    <dbReference type="NCBI Taxonomy" id="32597"/>
    <lineage>
        <taxon>Eukaryota</taxon>
        <taxon>Sar</taxon>
        <taxon>Alveolata</taxon>
        <taxon>Perkinsozoa</taxon>
        <taxon>Perkinsea</taxon>
        <taxon>Perkinsida</taxon>
        <taxon>Perkinsidae</taxon>
        <taxon>Perkinsus</taxon>
    </lineage>
</organism>
<keyword evidence="1" id="KW-0175">Coiled coil</keyword>
<feature type="non-terminal residue" evidence="3">
    <location>
        <position position="1"/>
    </location>
</feature>
<dbReference type="EMBL" id="JABANO010018584">
    <property type="protein sequence ID" value="KAF4731578.1"/>
    <property type="molecule type" value="Genomic_DNA"/>
</dbReference>
<sequence>LSSFPRTSSRTSPTGENMMVKLLGAGEGLTYKVVKTSEHTKIGEECQTMNPESTHSLFLPAMSQSGTSAHSEGSEKAGQPIEDDNSTSSRENARDGGLNPDKAQALNDSDVLFLESRVRTLENDVKALSAQLMDSQTELAVIREARDKYRDLYTRFAKRHEEPMVRLNTAEREREAAAKDRERLQVFLKTCCEENNEDAYSLG</sequence>
<evidence type="ECO:0000256" key="2">
    <source>
        <dbReference type="SAM" id="MobiDB-lite"/>
    </source>
</evidence>
<reference evidence="3 4" key="1">
    <citation type="submission" date="2020-04" db="EMBL/GenBank/DDBJ databases">
        <title>Perkinsus olseni comparative genomics.</title>
        <authorList>
            <person name="Bogema D.R."/>
        </authorList>
    </citation>
    <scope>NUCLEOTIDE SEQUENCE [LARGE SCALE GENOMIC DNA]</scope>
    <source>
        <strain evidence="3 4">ATCC PRA-207</strain>
    </source>
</reference>
<feature type="region of interest" description="Disordered" evidence="2">
    <location>
        <begin position="64"/>
        <end position="104"/>
    </location>
</feature>
<accession>A0A7J6SFC5</accession>
<gene>
    <name evidence="3" type="ORF">FOZ63_013465</name>
</gene>
<comment type="caution">
    <text evidence="3">The sequence shown here is derived from an EMBL/GenBank/DDBJ whole genome shotgun (WGS) entry which is preliminary data.</text>
</comment>
<keyword evidence="4" id="KW-1185">Reference proteome</keyword>
<evidence type="ECO:0000313" key="3">
    <source>
        <dbReference type="EMBL" id="KAF4731578.1"/>
    </source>
</evidence>
<proteinExistence type="predicted"/>